<proteinExistence type="predicted"/>
<evidence type="ECO:0000313" key="1">
    <source>
        <dbReference type="EMBL" id="KAG0584057.1"/>
    </source>
</evidence>
<dbReference type="Proteomes" id="UP000822688">
    <property type="component" value="Chromosome 3"/>
</dbReference>
<organism evidence="1 2">
    <name type="scientific">Ceratodon purpureus</name>
    <name type="common">Fire moss</name>
    <name type="synonym">Dicranum purpureum</name>
    <dbReference type="NCBI Taxonomy" id="3225"/>
    <lineage>
        <taxon>Eukaryota</taxon>
        <taxon>Viridiplantae</taxon>
        <taxon>Streptophyta</taxon>
        <taxon>Embryophyta</taxon>
        <taxon>Bryophyta</taxon>
        <taxon>Bryophytina</taxon>
        <taxon>Bryopsida</taxon>
        <taxon>Dicranidae</taxon>
        <taxon>Pseudoditrichales</taxon>
        <taxon>Ditrichaceae</taxon>
        <taxon>Ceratodon</taxon>
    </lineage>
</organism>
<keyword evidence="2" id="KW-1185">Reference proteome</keyword>
<gene>
    <name evidence="1" type="ORF">KC19_3G181400</name>
</gene>
<name>A0A8T0IM62_CERPU</name>
<dbReference type="AlphaFoldDB" id="A0A8T0IM62"/>
<comment type="caution">
    <text evidence="1">The sequence shown here is derived from an EMBL/GenBank/DDBJ whole genome shotgun (WGS) entry which is preliminary data.</text>
</comment>
<sequence length="51" mass="5943">MEIGSLYQFLLSAKYLTLQTNLLWVNYDIAMRCCNCNYNLPLFADHGRLTP</sequence>
<evidence type="ECO:0000313" key="2">
    <source>
        <dbReference type="Proteomes" id="UP000822688"/>
    </source>
</evidence>
<reference evidence="1" key="1">
    <citation type="submission" date="2020-06" db="EMBL/GenBank/DDBJ databases">
        <title>WGS assembly of Ceratodon purpureus strain R40.</title>
        <authorList>
            <person name="Carey S.B."/>
            <person name="Jenkins J."/>
            <person name="Shu S."/>
            <person name="Lovell J.T."/>
            <person name="Sreedasyam A."/>
            <person name="Maumus F."/>
            <person name="Tiley G.P."/>
            <person name="Fernandez-Pozo N."/>
            <person name="Barry K."/>
            <person name="Chen C."/>
            <person name="Wang M."/>
            <person name="Lipzen A."/>
            <person name="Daum C."/>
            <person name="Saski C.A."/>
            <person name="Payton A.C."/>
            <person name="Mcbreen J.C."/>
            <person name="Conrad R.E."/>
            <person name="Kollar L.M."/>
            <person name="Olsson S."/>
            <person name="Huttunen S."/>
            <person name="Landis J.B."/>
            <person name="Wickett N.J."/>
            <person name="Johnson M.G."/>
            <person name="Rensing S.A."/>
            <person name="Grimwood J."/>
            <person name="Schmutz J."/>
            <person name="Mcdaniel S.F."/>
        </authorList>
    </citation>
    <scope>NUCLEOTIDE SEQUENCE</scope>
    <source>
        <strain evidence="1">R40</strain>
    </source>
</reference>
<protein>
    <submittedName>
        <fullName evidence="1">Uncharacterized protein</fullName>
    </submittedName>
</protein>
<dbReference type="EMBL" id="CM026423">
    <property type="protein sequence ID" value="KAG0584057.1"/>
    <property type="molecule type" value="Genomic_DNA"/>
</dbReference>
<accession>A0A8T0IM62</accession>